<evidence type="ECO:0008006" key="4">
    <source>
        <dbReference type="Google" id="ProtNLM"/>
    </source>
</evidence>
<evidence type="ECO:0000313" key="2">
    <source>
        <dbReference type="EMBL" id="KAK8068552.1"/>
    </source>
</evidence>
<organism evidence="2 3">
    <name type="scientific">Apiospora saccharicola</name>
    <dbReference type="NCBI Taxonomy" id="335842"/>
    <lineage>
        <taxon>Eukaryota</taxon>
        <taxon>Fungi</taxon>
        <taxon>Dikarya</taxon>
        <taxon>Ascomycota</taxon>
        <taxon>Pezizomycotina</taxon>
        <taxon>Sordariomycetes</taxon>
        <taxon>Xylariomycetidae</taxon>
        <taxon>Amphisphaeriales</taxon>
        <taxon>Apiosporaceae</taxon>
        <taxon>Apiospora</taxon>
    </lineage>
</organism>
<feature type="compositionally biased region" description="Basic and acidic residues" evidence="1">
    <location>
        <begin position="1062"/>
        <end position="1078"/>
    </location>
</feature>
<dbReference type="Proteomes" id="UP001446871">
    <property type="component" value="Unassembled WGS sequence"/>
</dbReference>
<comment type="caution">
    <text evidence="2">The sequence shown here is derived from an EMBL/GenBank/DDBJ whole genome shotgun (WGS) entry which is preliminary data.</text>
</comment>
<name>A0ABR1VBG4_9PEZI</name>
<gene>
    <name evidence="2" type="ORF">PG996_007664</name>
</gene>
<reference evidence="2 3" key="1">
    <citation type="submission" date="2023-01" db="EMBL/GenBank/DDBJ databases">
        <title>Analysis of 21 Apiospora genomes using comparative genomics revels a genus with tremendous synthesis potential of carbohydrate active enzymes and secondary metabolites.</title>
        <authorList>
            <person name="Sorensen T."/>
        </authorList>
    </citation>
    <scope>NUCLEOTIDE SEQUENCE [LARGE SCALE GENOMIC DNA]</scope>
    <source>
        <strain evidence="2 3">CBS 83171</strain>
    </source>
</reference>
<evidence type="ECO:0000256" key="1">
    <source>
        <dbReference type="SAM" id="MobiDB-lite"/>
    </source>
</evidence>
<accession>A0ABR1VBG4</accession>
<keyword evidence="3" id="KW-1185">Reference proteome</keyword>
<dbReference type="EMBL" id="JAQQWM010000004">
    <property type="protein sequence ID" value="KAK8068552.1"/>
    <property type="molecule type" value="Genomic_DNA"/>
</dbReference>
<evidence type="ECO:0000313" key="3">
    <source>
        <dbReference type="Proteomes" id="UP001446871"/>
    </source>
</evidence>
<protein>
    <recommendedName>
        <fullName evidence="4">Rhodanese domain-containing protein</fullName>
    </recommendedName>
</protein>
<feature type="compositionally biased region" description="Acidic residues" evidence="1">
    <location>
        <begin position="1100"/>
        <end position="1127"/>
    </location>
</feature>
<feature type="compositionally biased region" description="Acidic residues" evidence="1">
    <location>
        <begin position="997"/>
        <end position="1013"/>
    </location>
</feature>
<sequence length="1144" mass="127720">MDAIGKIQASIASASQETTVALANANFDLSLFRIEAPPEYKLLGSALAKSKRNIAEDGPAHVTARRLGSLFQNILPETPNLIRAYGVRASQIAQSSVVNPKGTDGHGPFKDYVGVDGTSIWAAATSGSAAIAAHLLACIIATYWAADEATAIWMELVAERKHRIQTKAATAEFFDLSETLSSRLELDQAQLASWDASARSWIRAANDSPVVSDRQKAVRSILDHMNMTVRNQQDLYTSVIEAWKLSLDTMEKIVTGSSYSIEDGSVVVALFAWHLYPDLIVLGSQAEEIFQKDELVAPGGCVTIGLTSHSLSLDRNSGVHWSLSLAHLRYYGALRTTSRSLKNTPSGNERFTREEFALIYIGVLIARWQAESPVSVDDAMSFMRLFISKLVELFEADHPEQLGSWTKACIAALDEYETTDSQARSLAVKFVNIGLRNQSLLNQSIAHRRAKLPPNLPGLQRHRSGFSLLGLNSLCFVKALENKDDQQRFLLATMNRLTHRMAEGRSPLHKMLILMERQLGDNHKPLFISTRSELKGLSKNLSSPCSICRSEKGEHYIARVNDCLSFPPTGGVYLSSRPPKPLQRYLKRHYTHSEANDWTSFKLCILVESYHFTLLEPWHEDRHPNDFDSTPVQRREEIEEYLHDSKLARYELLQLVGGQFVSRALRLLSTVCDVYENLPSSTISPNILDCTLVPVAHQVHWCPNRMPPWPPLQPMLDSKSVANLLRDGPLSRTLGTQAAFKILATFDAGVDLNKWYNSFVFSWNSLVAISTDDSLYVDPRSLGNVTTDRSSTLELRRVRGNVGRPGMSLIGGFETQTEWRQPRMDMWDVINHNKFHGKLEDTFSGTSLHLKFTGWTQAIDFGGKKCVPDGAYMEAVVSSHDSGTWLGDLSLPLLYNNNLNIIRKEPDCTGDTPVIGTMPPEDLVTVENWEELLTPHHNQPAVVMCHGNWQARMTALSLSRRKGYRTLLFDRHGCWQCAFRYLKRLKLREAGYQESSQENETDNSDNSDSDDSESSSNASEVDEGEKEKTSAEMSRSHSTSTLQQTASGDRKTQDESLTLLKTGDDDARLNGEDYEKSNPGDGIGASSPSKSIIPRLDSNASEDEDDSDSDDDWDHESDEESEEDVERLEEILETLPYIPTVFIL</sequence>
<proteinExistence type="predicted"/>
<feature type="region of interest" description="Disordered" evidence="1">
    <location>
        <begin position="992"/>
        <end position="1127"/>
    </location>
</feature>
<feature type="compositionally biased region" description="Polar residues" evidence="1">
    <location>
        <begin position="1031"/>
        <end position="1047"/>
    </location>
</feature>